<dbReference type="PANTHER" id="PTHR37544">
    <property type="entry name" value="SPRAY-RELATED"/>
    <property type="match status" value="1"/>
</dbReference>
<feature type="transmembrane region" description="Helical" evidence="2">
    <location>
        <begin position="646"/>
        <end position="674"/>
    </location>
</feature>
<evidence type="ECO:0000313" key="4">
    <source>
        <dbReference type="Proteomes" id="UP000315783"/>
    </source>
</evidence>
<dbReference type="InterPro" id="IPR021840">
    <property type="entry name" value="DUF3433"/>
</dbReference>
<feature type="compositionally biased region" description="Acidic residues" evidence="1">
    <location>
        <begin position="54"/>
        <end position="63"/>
    </location>
</feature>
<feature type="transmembrane region" description="Helical" evidence="2">
    <location>
        <begin position="766"/>
        <end position="784"/>
    </location>
</feature>
<feature type="transmembrane region" description="Helical" evidence="2">
    <location>
        <begin position="192"/>
        <end position="212"/>
    </location>
</feature>
<name>A0A545VQ72_9HYPO</name>
<accession>A0A545VQ72</accession>
<sequence length="1401" mass="152131">MEPTRHQKHGHDDFHDSLIPGSWWRESNEETSCATYDQAPSGDGLYYSHRDQLNNEEGEDEEGGTLGALGTKKLPFRSRSYDLVPDETEFTDPLASPSPAPSSDAFLYDGNLVRTGVSDRRDFGAQPSPFSTEDTERLITQREAKPKLWTPKLLTRLSLLLFAAVFVLLLLVTGLVYHLSLRSQGLATANGTAHYVARCIPTALFVLVAACWRQVDSCIKTLTPWSEMAKFPAAAERSILVDYITPVLPLALYRALNNRHWAVVMSSLVYMLLVGTMLFSTGLFMLEDAVVSETRHDFKLKSKFELASGADSNNIWNVGPGAAQLYNAINFQGLRYPPGTAEDAIIPQLQIPQHNLGNTNFSVPVDAMTFDLDCERLPITNATKKTIPWKSMLAEYFVTDVNATDCTVNGVTLAGGPDHYRYNDKNATQNYQAQFEVYPCNTGWDFTKAQTKAADDKAAKVSDPLAGHRIFLSVTDIEISPYDNSLNAPSYMYIKNITALLCKPTYSIKPAVASQPSLVDGAARFESNTGPGSNHLAGRAMKGQSGYVEGIPDGAVALAVHASSSNMFLGTGGKDFVLSEMVPTFFQFMTMKAKQDSIGAFMDAELLNASARTVYQGMVAQTMHLLARQPAESTTAGSIEYHGQKLVVYLVSVACVCALLGLCAINAVVLAFIAPRAATPHRPGSIASMATVMAASPLFGQVISGTGKTGSYGLQQKLAEFRYKSVVTANPASFRLEAVRQMQTEAIRHNRKAYSNSAWWKPTGCHWSFICVVVAVSLAMIGALEGVQRLSDDKHGFLSVGRSSATIFITFLPAAVSLGIASMYATFATVAAVFAPFTALSRGNATATRTLHFTVVGRSLPVTLVRSVKAKHFGVAILAAANLVALCLPIVVSSLYSVVELDRPEDMTIHRIDNFKLDNAKLAMQDNHAASVDSLIRYAGLEYSQWTWNGLAFPRYEQTDVPADQLLGDAPLIAKVQAVRPGLTCSAVPTTDRIVTQVENKQSPNSYVKLPYQNEYWTPIPGHITVGFNTTMRFSDYCESPPAKNTSQASWMQYFSVPNDTSSAYIGKGSVLVWDGEHIYGDGAINTHFSSHASVNFEVEDHGCPGFAVTFGTIKTVQSGHDGDASSWKFQHDLATVVCYQTFEEVTAEVAWQVPDFALDPSRLPRVDESSARRLKSSTGSERFQIPVNAWLEGLADPVYNRTIPAPDDGTSASNDVDELIDALVLGKDGIPVDDIVGEANVAHLGDAVTRAYRDYMAQAVSLNMRAAEEATAKRAASIVGTRRVPGHRRLVQHAGPKIALQVMLGVMVLCLAVARVLLLRGLGHLLPHNPCTVAGMAALLADSSLATAKVVPAGSEWLGDEGQQSARLFAGWAFALRWWDDGEKTTAGRRYGIGTETDLS</sequence>
<keyword evidence="2" id="KW-0472">Membrane</keyword>
<dbReference type="PANTHER" id="PTHR37544:SF1">
    <property type="entry name" value="PHOSPHORIBOSYLAMINOIMIDAZOLE-SUCCINOCARBOXAMIDE SYNTHASE"/>
    <property type="match status" value="1"/>
</dbReference>
<feature type="transmembrane region" description="Helical" evidence="2">
    <location>
        <begin position="821"/>
        <end position="840"/>
    </location>
</feature>
<evidence type="ECO:0000256" key="2">
    <source>
        <dbReference type="SAM" id="Phobius"/>
    </source>
</evidence>
<dbReference type="STRING" id="43265.A0A545VQ72"/>
<keyword evidence="2" id="KW-0812">Transmembrane</keyword>
<gene>
    <name evidence="3" type="ORF">IF1G_09528</name>
</gene>
<keyword evidence="2" id="KW-1133">Transmembrane helix</keyword>
<keyword evidence="4" id="KW-1185">Reference proteome</keyword>
<organism evidence="3 4">
    <name type="scientific">Cordyceps javanica</name>
    <dbReference type="NCBI Taxonomy" id="43265"/>
    <lineage>
        <taxon>Eukaryota</taxon>
        <taxon>Fungi</taxon>
        <taxon>Dikarya</taxon>
        <taxon>Ascomycota</taxon>
        <taxon>Pezizomycotina</taxon>
        <taxon>Sordariomycetes</taxon>
        <taxon>Hypocreomycetidae</taxon>
        <taxon>Hypocreales</taxon>
        <taxon>Cordycipitaceae</taxon>
        <taxon>Cordyceps</taxon>
    </lineage>
</organism>
<dbReference type="EMBL" id="SPUK01000017">
    <property type="protein sequence ID" value="TQV91943.1"/>
    <property type="molecule type" value="Genomic_DNA"/>
</dbReference>
<feature type="transmembrane region" description="Helical" evidence="2">
    <location>
        <begin position="157"/>
        <end position="180"/>
    </location>
</feature>
<dbReference type="Pfam" id="PF11915">
    <property type="entry name" value="DUF3433"/>
    <property type="match status" value="2"/>
</dbReference>
<proteinExistence type="predicted"/>
<reference evidence="3 4" key="1">
    <citation type="journal article" date="2019" name="Appl. Microbiol. Biotechnol.">
        <title>Genome sequence of Isaria javanica and comparative genome analysis insights into family S53 peptidase evolution in fungal entomopathogens.</title>
        <authorList>
            <person name="Lin R."/>
            <person name="Zhang X."/>
            <person name="Xin B."/>
            <person name="Zou M."/>
            <person name="Gao Y."/>
            <person name="Qin F."/>
            <person name="Hu Q."/>
            <person name="Xie B."/>
            <person name="Cheng X."/>
        </authorList>
    </citation>
    <scope>NUCLEOTIDE SEQUENCE [LARGE SCALE GENOMIC DNA]</scope>
    <source>
        <strain evidence="3 4">IJ1G</strain>
    </source>
</reference>
<comment type="caution">
    <text evidence="3">The sequence shown here is derived from an EMBL/GenBank/DDBJ whole genome shotgun (WGS) entry which is preliminary data.</text>
</comment>
<dbReference type="Proteomes" id="UP000315783">
    <property type="component" value="Unassembled WGS sequence"/>
</dbReference>
<feature type="transmembrane region" description="Helical" evidence="2">
    <location>
        <begin position="261"/>
        <end position="286"/>
    </location>
</feature>
<feature type="transmembrane region" description="Helical" evidence="2">
    <location>
        <begin position="873"/>
        <end position="896"/>
    </location>
</feature>
<evidence type="ECO:0000313" key="3">
    <source>
        <dbReference type="EMBL" id="TQV91943.1"/>
    </source>
</evidence>
<evidence type="ECO:0000256" key="1">
    <source>
        <dbReference type="SAM" id="MobiDB-lite"/>
    </source>
</evidence>
<protein>
    <submittedName>
        <fullName evidence="3">Uncharacterized protein</fullName>
    </submittedName>
</protein>
<feature type="region of interest" description="Disordered" evidence="1">
    <location>
        <begin position="34"/>
        <end position="69"/>
    </location>
</feature>
<dbReference type="OrthoDB" id="4868698at2759"/>